<dbReference type="SMART" id="SM00829">
    <property type="entry name" value="PKS_ER"/>
    <property type="match status" value="1"/>
</dbReference>
<dbReference type="InterPro" id="IPR020843">
    <property type="entry name" value="ER"/>
</dbReference>
<dbReference type="InterPro" id="IPR045010">
    <property type="entry name" value="MDR_fam"/>
</dbReference>
<dbReference type="Gene3D" id="3.90.180.10">
    <property type="entry name" value="Medium-chain alcohol dehydrogenases, catalytic domain"/>
    <property type="match status" value="1"/>
</dbReference>
<sequence>MTTTTQQITLAQRPAGIPDDSTWSLETVELPELGDGQFLVEVDHISLDPAMRGWLNDVRSYVPPVQIGEVMRAGATGTVVESRHPDFAVGDHVTGTFGVTEYAVSDGAGVAHINLDLAPAPTWLGALGMPGLTAYFGLMDVGKLQDGDTVVISAAAGAVGSVAGQIAKARGCRVIGIAGGPEKTDWLRQIGFDEAIDYKNENVLKRLREAAPKGIDVYFDNVGGEILDAALANLRRGARIVICGAISQYNEETLPPGPSRYMSLLVFRATMQGFLVFDFLDRYPEGLEAIGEMIRNGRLIARETVASGGVPAFGDTLLKLFRGENTGKLVLKVR</sequence>
<reference evidence="3 4" key="1">
    <citation type="submission" date="2018-10" db="EMBL/GenBank/DDBJ databases">
        <title>Aeromicrobium sp. 9W16Y-2 whole genome shotgun sequence.</title>
        <authorList>
            <person name="Li F."/>
        </authorList>
    </citation>
    <scope>NUCLEOTIDE SEQUENCE [LARGE SCALE GENOMIC DNA]</scope>
    <source>
        <strain evidence="3 4">9W16Y-2</strain>
    </source>
</reference>
<evidence type="ECO:0000313" key="4">
    <source>
        <dbReference type="Proteomes" id="UP000282515"/>
    </source>
</evidence>
<dbReference type="Pfam" id="PF16884">
    <property type="entry name" value="ADH_N_2"/>
    <property type="match status" value="1"/>
</dbReference>
<evidence type="ECO:0000259" key="2">
    <source>
        <dbReference type="SMART" id="SM00829"/>
    </source>
</evidence>
<keyword evidence="1" id="KW-0560">Oxidoreductase</keyword>
<evidence type="ECO:0000256" key="1">
    <source>
        <dbReference type="ARBA" id="ARBA00023002"/>
    </source>
</evidence>
<dbReference type="SUPFAM" id="SSF50129">
    <property type="entry name" value="GroES-like"/>
    <property type="match status" value="1"/>
</dbReference>
<dbReference type="Proteomes" id="UP000282515">
    <property type="component" value="Unassembled WGS sequence"/>
</dbReference>
<dbReference type="InterPro" id="IPR041694">
    <property type="entry name" value="ADH_N_2"/>
</dbReference>
<organism evidence="3 4">
    <name type="scientific">Aeromicrobium phragmitis</name>
    <dbReference type="NCBI Taxonomy" id="2478914"/>
    <lineage>
        <taxon>Bacteria</taxon>
        <taxon>Bacillati</taxon>
        <taxon>Actinomycetota</taxon>
        <taxon>Actinomycetes</taxon>
        <taxon>Propionibacteriales</taxon>
        <taxon>Nocardioidaceae</taxon>
        <taxon>Aeromicrobium</taxon>
    </lineage>
</organism>
<proteinExistence type="predicted"/>
<dbReference type="InterPro" id="IPR011032">
    <property type="entry name" value="GroES-like_sf"/>
</dbReference>
<dbReference type="Gene3D" id="3.40.50.720">
    <property type="entry name" value="NAD(P)-binding Rossmann-like Domain"/>
    <property type="match status" value="1"/>
</dbReference>
<name>A0A3L8PHC1_9ACTN</name>
<dbReference type="OrthoDB" id="9805663at2"/>
<dbReference type="Pfam" id="PF00107">
    <property type="entry name" value="ADH_zinc_N"/>
    <property type="match status" value="1"/>
</dbReference>
<feature type="domain" description="Enoyl reductase (ER)" evidence="2">
    <location>
        <begin position="16"/>
        <end position="331"/>
    </location>
</feature>
<dbReference type="SUPFAM" id="SSF51735">
    <property type="entry name" value="NAD(P)-binding Rossmann-fold domains"/>
    <property type="match status" value="1"/>
</dbReference>
<dbReference type="RefSeq" id="WP_121795551.1">
    <property type="nucleotide sequence ID" value="NZ_RDBF01000017.1"/>
</dbReference>
<dbReference type="EMBL" id="RDBF01000017">
    <property type="protein sequence ID" value="RLV54585.1"/>
    <property type="molecule type" value="Genomic_DNA"/>
</dbReference>
<dbReference type="InterPro" id="IPR036291">
    <property type="entry name" value="NAD(P)-bd_dom_sf"/>
</dbReference>
<evidence type="ECO:0000313" key="3">
    <source>
        <dbReference type="EMBL" id="RLV54585.1"/>
    </source>
</evidence>
<protein>
    <submittedName>
        <fullName evidence="3">NADP-dependent oxidoreductase</fullName>
    </submittedName>
</protein>
<accession>A0A3L8PHC1</accession>
<dbReference type="FunFam" id="3.40.50.720:FF:000121">
    <property type="entry name" value="Prostaglandin reductase 2"/>
    <property type="match status" value="1"/>
</dbReference>
<dbReference type="PANTHER" id="PTHR43205:SF7">
    <property type="entry name" value="PROSTAGLANDIN REDUCTASE 1"/>
    <property type="match status" value="1"/>
</dbReference>
<dbReference type="InterPro" id="IPR013149">
    <property type="entry name" value="ADH-like_C"/>
</dbReference>
<comment type="caution">
    <text evidence="3">The sequence shown here is derived from an EMBL/GenBank/DDBJ whole genome shotgun (WGS) entry which is preliminary data.</text>
</comment>
<dbReference type="AlphaFoldDB" id="A0A3L8PHC1"/>
<keyword evidence="4" id="KW-1185">Reference proteome</keyword>
<dbReference type="PANTHER" id="PTHR43205">
    <property type="entry name" value="PROSTAGLANDIN REDUCTASE"/>
    <property type="match status" value="1"/>
</dbReference>
<dbReference type="CDD" id="cd05288">
    <property type="entry name" value="PGDH"/>
    <property type="match status" value="1"/>
</dbReference>
<gene>
    <name evidence="3" type="ORF">D9V41_15790</name>
</gene>
<dbReference type="GO" id="GO:0016628">
    <property type="term" value="F:oxidoreductase activity, acting on the CH-CH group of donors, NAD or NADP as acceptor"/>
    <property type="evidence" value="ECO:0007669"/>
    <property type="project" value="InterPro"/>
</dbReference>